<evidence type="ECO:0000313" key="3">
    <source>
        <dbReference type="Proteomes" id="UP001066276"/>
    </source>
</evidence>
<feature type="compositionally biased region" description="Basic and acidic residues" evidence="1">
    <location>
        <begin position="483"/>
        <end position="493"/>
    </location>
</feature>
<evidence type="ECO:0000256" key="1">
    <source>
        <dbReference type="SAM" id="MobiDB-lite"/>
    </source>
</evidence>
<name>A0AAV7M7Q3_PLEWA</name>
<keyword evidence="3" id="KW-1185">Reference proteome</keyword>
<feature type="region of interest" description="Disordered" evidence="1">
    <location>
        <begin position="483"/>
        <end position="536"/>
    </location>
</feature>
<gene>
    <name evidence="2" type="ORF">NDU88_004248</name>
</gene>
<organism evidence="2 3">
    <name type="scientific">Pleurodeles waltl</name>
    <name type="common">Iberian ribbed newt</name>
    <dbReference type="NCBI Taxonomy" id="8319"/>
    <lineage>
        <taxon>Eukaryota</taxon>
        <taxon>Metazoa</taxon>
        <taxon>Chordata</taxon>
        <taxon>Craniata</taxon>
        <taxon>Vertebrata</taxon>
        <taxon>Euteleostomi</taxon>
        <taxon>Amphibia</taxon>
        <taxon>Batrachia</taxon>
        <taxon>Caudata</taxon>
        <taxon>Salamandroidea</taxon>
        <taxon>Salamandridae</taxon>
        <taxon>Pleurodelinae</taxon>
        <taxon>Pleurodeles</taxon>
    </lineage>
</organism>
<accession>A0AAV7M7Q3</accession>
<dbReference type="AlphaFoldDB" id="A0AAV7M7Q3"/>
<feature type="compositionally biased region" description="Basic and acidic residues" evidence="1">
    <location>
        <begin position="501"/>
        <end position="511"/>
    </location>
</feature>
<dbReference type="PANTHER" id="PTHR48195">
    <property type="entry name" value="FRIEND VIRUS SUSCEPTIBILITY PROTEIN 1"/>
    <property type="match status" value="1"/>
</dbReference>
<dbReference type="GO" id="GO:0005794">
    <property type="term" value="C:Golgi apparatus"/>
    <property type="evidence" value="ECO:0007669"/>
    <property type="project" value="TreeGrafter"/>
</dbReference>
<dbReference type="InterPro" id="IPR053270">
    <property type="entry name" value="Fv1_restriction_factor"/>
</dbReference>
<reference evidence="2" key="1">
    <citation type="journal article" date="2022" name="bioRxiv">
        <title>Sequencing and chromosome-scale assembly of the giantPleurodeles waltlgenome.</title>
        <authorList>
            <person name="Brown T."/>
            <person name="Elewa A."/>
            <person name="Iarovenko S."/>
            <person name="Subramanian E."/>
            <person name="Araus A.J."/>
            <person name="Petzold A."/>
            <person name="Susuki M."/>
            <person name="Suzuki K.-i.T."/>
            <person name="Hayashi T."/>
            <person name="Toyoda A."/>
            <person name="Oliveira C."/>
            <person name="Osipova E."/>
            <person name="Leigh N.D."/>
            <person name="Simon A."/>
            <person name="Yun M.H."/>
        </authorList>
    </citation>
    <scope>NUCLEOTIDE SEQUENCE</scope>
    <source>
        <strain evidence="2">20211129_DDA</strain>
        <tissue evidence="2">Liver</tissue>
    </source>
</reference>
<proteinExistence type="predicted"/>
<evidence type="ECO:0000313" key="2">
    <source>
        <dbReference type="EMBL" id="KAJ1099144.1"/>
    </source>
</evidence>
<sequence>MPLWVRKKSGAESGRQHGAEARSIPGWLATDPFSGVAGLLNRWAAPVLWEALDEKVTPLLVEDAVESVKLRGAKLELKAAGQVVWLFLSALRTVYRKTLKQDAEIRKLRDEVAAFQERQLLLKETIESAMTRGDQMEARCTALAVREAKQTSRQKPKIPSTVQVRALVCNENWDPYNWDGTVLDNDDDWNWEDEVEVRVAELGGVESGEGSVGEVEGGRGSVMEVHPLVQNKSKGVNGGQIQNSRLVRDYTQSELLEITRMFRQMPAEPLFKWLVRLWGTGAEGTYLSPTELLKMGSVTTHAMLGQRLRGAQGQQAFSLMGWLMEGVKQLYPTAIDVEESWGPWHTIPGANEQLREMGMQNAVYSQQFLGPDVEPLTAEIRARLIRNAPPHIRGALLALLGPAQGRPVGDVVLIMAQLEGHDGQISARAVGQDINYNGGESTIKVTRRQMWIDLLNAGVKKEEIDGKPTPYLLNKWKALQHRQKEKEAFDEKQPSAPPMEESEKEKTESGKSRKVPVATLYPDLSSDGWEVPDPLL</sequence>
<dbReference type="GO" id="GO:0009615">
    <property type="term" value="P:response to virus"/>
    <property type="evidence" value="ECO:0007669"/>
    <property type="project" value="TreeGrafter"/>
</dbReference>
<dbReference type="Proteomes" id="UP001066276">
    <property type="component" value="Chromosome 10"/>
</dbReference>
<dbReference type="PANTHER" id="PTHR48195:SF1">
    <property type="entry name" value="RIKEN CDNA 2410002F23 GENE"/>
    <property type="match status" value="1"/>
</dbReference>
<protein>
    <submittedName>
        <fullName evidence="2">Uncharacterized protein</fullName>
    </submittedName>
</protein>
<comment type="caution">
    <text evidence="2">The sequence shown here is derived from an EMBL/GenBank/DDBJ whole genome shotgun (WGS) entry which is preliminary data.</text>
</comment>
<dbReference type="EMBL" id="JANPWB010000014">
    <property type="protein sequence ID" value="KAJ1099144.1"/>
    <property type="molecule type" value="Genomic_DNA"/>
</dbReference>